<dbReference type="CDD" id="cd02440">
    <property type="entry name" value="AdoMet_MTases"/>
    <property type="match status" value="1"/>
</dbReference>
<keyword evidence="3" id="KW-1185">Reference proteome</keyword>
<dbReference type="InterPro" id="IPR013216">
    <property type="entry name" value="Methyltransf_11"/>
</dbReference>
<gene>
    <name evidence="2" type="ORF">ACFO8M_19995</name>
</gene>
<accession>A0ABV7Q4R3</accession>
<feature type="domain" description="Methyltransferase type 11" evidence="1">
    <location>
        <begin position="57"/>
        <end position="145"/>
    </location>
</feature>
<sequence length="271" mass="29782">MHNASAPTTDERFQKVDNYRSEDGLAVRQGLYAYKTPDYDLPGVVTSNITGRPKRVLDVGCGNGRYTGRLREAFPDAEVIGVDLASGILETVPEPTVVADVAELPFEDSSADVVLAMHMLYHVPDIPAALEELRRVLAPGGVLFVSTLASDDKQEYHPIWCEAGKTALGTEVRQALSVVVERFSLETAQSMLAERFASVVLHDLPGVIELPEPGPLVAAFRSEADFTALAPEDFERLMEAIERQLEDHFAKHDLLRITSHSGILECRDAKR</sequence>
<evidence type="ECO:0000313" key="3">
    <source>
        <dbReference type="Proteomes" id="UP001595712"/>
    </source>
</evidence>
<dbReference type="PANTHER" id="PTHR43591:SF110">
    <property type="entry name" value="RHODANESE DOMAIN-CONTAINING PROTEIN"/>
    <property type="match status" value="1"/>
</dbReference>
<dbReference type="Proteomes" id="UP001595712">
    <property type="component" value="Unassembled WGS sequence"/>
</dbReference>
<dbReference type="InterPro" id="IPR029063">
    <property type="entry name" value="SAM-dependent_MTases_sf"/>
</dbReference>
<dbReference type="RefSeq" id="WP_387978815.1">
    <property type="nucleotide sequence ID" value="NZ_JBHRWO010000020.1"/>
</dbReference>
<comment type="caution">
    <text evidence="2">The sequence shown here is derived from an EMBL/GenBank/DDBJ whole genome shotgun (WGS) entry which is preliminary data.</text>
</comment>
<evidence type="ECO:0000259" key="1">
    <source>
        <dbReference type="Pfam" id="PF08241"/>
    </source>
</evidence>
<proteinExistence type="predicted"/>
<keyword evidence="2" id="KW-0808">Transferase</keyword>
<dbReference type="Gene3D" id="3.40.50.150">
    <property type="entry name" value="Vaccinia Virus protein VP39"/>
    <property type="match status" value="1"/>
</dbReference>
<name>A0ABV7Q4R3_9ACTN</name>
<reference evidence="3" key="1">
    <citation type="journal article" date="2019" name="Int. J. Syst. Evol. Microbiol.">
        <title>The Global Catalogue of Microorganisms (GCM) 10K type strain sequencing project: providing services to taxonomists for standard genome sequencing and annotation.</title>
        <authorList>
            <consortium name="The Broad Institute Genomics Platform"/>
            <consortium name="The Broad Institute Genome Sequencing Center for Infectious Disease"/>
            <person name="Wu L."/>
            <person name="Ma J."/>
        </authorList>
    </citation>
    <scope>NUCLEOTIDE SEQUENCE [LARGE SCALE GENOMIC DNA]</scope>
    <source>
        <strain evidence="3">CGMCC 4.7396</strain>
    </source>
</reference>
<dbReference type="GO" id="GO:0008168">
    <property type="term" value="F:methyltransferase activity"/>
    <property type="evidence" value="ECO:0007669"/>
    <property type="project" value="UniProtKB-KW"/>
</dbReference>
<protein>
    <submittedName>
        <fullName evidence="2">Class I SAM-dependent methyltransferase</fullName>
        <ecNumber evidence="2">2.1.1.-</ecNumber>
    </submittedName>
</protein>
<dbReference type="EMBL" id="JBHRWO010000020">
    <property type="protein sequence ID" value="MFC3494774.1"/>
    <property type="molecule type" value="Genomic_DNA"/>
</dbReference>
<dbReference type="GO" id="GO:0032259">
    <property type="term" value="P:methylation"/>
    <property type="evidence" value="ECO:0007669"/>
    <property type="project" value="UniProtKB-KW"/>
</dbReference>
<dbReference type="EC" id="2.1.1.-" evidence="2"/>
<keyword evidence="2" id="KW-0489">Methyltransferase</keyword>
<dbReference type="SUPFAM" id="SSF53335">
    <property type="entry name" value="S-adenosyl-L-methionine-dependent methyltransferases"/>
    <property type="match status" value="1"/>
</dbReference>
<dbReference type="PANTHER" id="PTHR43591">
    <property type="entry name" value="METHYLTRANSFERASE"/>
    <property type="match status" value="1"/>
</dbReference>
<evidence type="ECO:0000313" key="2">
    <source>
        <dbReference type="EMBL" id="MFC3494774.1"/>
    </source>
</evidence>
<dbReference type="Pfam" id="PF08241">
    <property type="entry name" value="Methyltransf_11"/>
    <property type="match status" value="1"/>
</dbReference>
<organism evidence="2 3">
    <name type="scientific">Glycomyces rhizosphaerae</name>
    <dbReference type="NCBI Taxonomy" id="2054422"/>
    <lineage>
        <taxon>Bacteria</taxon>
        <taxon>Bacillati</taxon>
        <taxon>Actinomycetota</taxon>
        <taxon>Actinomycetes</taxon>
        <taxon>Glycomycetales</taxon>
        <taxon>Glycomycetaceae</taxon>
        <taxon>Glycomyces</taxon>
    </lineage>
</organism>